<evidence type="ECO:0000256" key="5">
    <source>
        <dbReference type="ARBA" id="ARBA00023163"/>
    </source>
</evidence>
<gene>
    <name evidence="7" type="primary">cueR</name>
    <name evidence="7" type="ORF">GCM10023116_38370</name>
</gene>
<evidence type="ECO:0000256" key="2">
    <source>
        <dbReference type="ARBA" id="ARBA00022490"/>
    </source>
</evidence>
<dbReference type="InterPro" id="IPR000551">
    <property type="entry name" value="MerR-type_HTH_dom"/>
</dbReference>
<keyword evidence="8" id="KW-1185">Reference proteome</keyword>
<sequence>MVVRMTPQAATPRLPMNISQAAQKTGLTSKTIRYYESIGLIQPAGRQANGYRNYGEQHLRELRFVAHSRDMGFTLEECRELLGLYRDTSRRSADVKALTREKINDINHKIRALETMRDSLMALSACCHGDERPDCPILDNLASPDQ</sequence>
<dbReference type="InterPro" id="IPR047057">
    <property type="entry name" value="MerR_fam"/>
</dbReference>
<dbReference type="EMBL" id="BAABFL010000455">
    <property type="protein sequence ID" value="GAA4651553.1"/>
    <property type="molecule type" value="Genomic_DNA"/>
</dbReference>
<evidence type="ECO:0000256" key="3">
    <source>
        <dbReference type="ARBA" id="ARBA00023015"/>
    </source>
</evidence>
<dbReference type="InterPro" id="IPR009061">
    <property type="entry name" value="DNA-bd_dom_put_sf"/>
</dbReference>
<dbReference type="NCBIfam" id="TIGR02044">
    <property type="entry name" value="CueR"/>
    <property type="match status" value="1"/>
</dbReference>
<dbReference type="PANTHER" id="PTHR30204">
    <property type="entry name" value="REDOX-CYCLING DRUG-SENSING TRANSCRIPTIONAL ACTIVATOR SOXR"/>
    <property type="match status" value="1"/>
</dbReference>
<dbReference type="PROSITE" id="PS50937">
    <property type="entry name" value="HTH_MERR_2"/>
    <property type="match status" value="1"/>
</dbReference>
<dbReference type="InterPro" id="IPR015358">
    <property type="entry name" value="Tscrpt_reg_MerR_DNA-bd"/>
</dbReference>
<organism evidence="7 8">
    <name type="scientific">Kistimonas scapharcae</name>
    <dbReference type="NCBI Taxonomy" id="1036133"/>
    <lineage>
        <taxon>Bacteria</taxon>
        <taxon>Pseudomonadati</taxon>
        <taxon>Pseudomonadota</taxon>
        <taxon>Gammaproteobacteria</taxon>
        <taxon>Oceanospirillales</taxon>
        <taxon>Endozoicomonadaceae</taxon>
        <taxon>Kistimonas</taxon>
    </lineage>
</organism>
<keyword evidence="2" id="KW-0963">Cytoplasm</keyword>
<dbReference type="Proteomes" id="UP001500604">
    <property type="component" value="Unassembled WGS sequence"/>
</dbReference>
<comment type="subcellular location">
    <subcellularLocation>
        <location evidence="1">Cytoplasm</location>
    </subcellularLocation>
</comment>
<dbReference type="CDD" id="cd01108">
    <property type="entry name" value="HTH_CueR"/>
    <property type="match status" value="1"/>
</dbReference>
<evidence type="ECO:0000313" key="8">
    <source>
        <dbReference type="Proteomes" id="UP001500604"/>
    </source>
</evidence>
<keyword evidence="5" id="KW-0804">Transcription</keyword>
<dbReference type="Pfam" id="PF09278">
    <property type="entry name" value="MerR-DNA-bind"/>
    <property type="match status" value="1"/>
</dbReference>
<dbReference type="Gene3D" id="1.10.1660.10">
    <property type="match status" value="1"/>
</dbReference>
<evidence type="ECO:0000259" key="6">
    <source>
        <dbReference type="PROSITE" id="PS50937"/>
    </source>
</evidence>
<dbReference type="PROSITE" id="PS00552">
    <property type="entry name" value="HTH_MERR_1"/>
    <property type="match status" value="1"/>
</dbReference>
<dbReference type="SUPFAM" id="SSF46955">
    <property type="entry name" value="Putative DNA-binding domain"/>
    <property type="match status" value="1"/>
</dbReference>
<protein>
    <submittedName>
        <fullName evidence="7">Cu(I)-responsive transcriptional regulator</fullName>
    </submittedName>
</protein>
<evidence type="ECO:0000256" key="1">
    <source>
        <dbReference type="ARBA" id="ARBA00004496"/>
    </source>
</evidence>
<keyword evidence="4" id="KW-0238">DNA-binding</keyword>
<reference evidence="8" key="1">
    <citation type="journal article" date="2019" name="Int. J. Syst. Evol. Microbiol.">
        <title>The Global Catalogue of Microorganisms (GCM) 10K type strain sequencing project: providing services to taxonomists for standard genome sequencing and annotation.</title>
        <authorList>
            <consortium name="The Broad Institute Genomics Platform"/>
            <consortium name="The Broad Institute Genome Sequencing Center for Infectious Disease"/>
            <person name="Wu L."/>
            <person name="Ma J."/>
        </authorList>
    </citation>
    <scope>NUCLEOTIDE SEQUENCE [LARGE SCALE GENOMIC DNA]</scope>
    <source>
        <strain evidence="8">JCM 17805</strain>
    </source>
</reference>
<dbReference type="SMART" id="SM00422">
    <property type="entry name" value="HTH_MERR"/>
    <property type="match status" value="1"/>
</dbReference>
<dbReference type="PANTHER" id="PTHR30204:SF94">
    <property type="entry name" value="HEAVY METAL-DEPENDENT TRANSCRIPTIONAL REGULATOR HI_0293-RELATED"/>
    <property type="match status" value="1"/>
</dbReference>
<dbReference type="Pfam" id="PF00376">
    <property type="entry name" value="MerR"/>
    <property type="match status" value="1"/>
</dbReference>
<comment type="caution">
    <text evidence="7">The sequence shown here is derived from an EMBL/GenBank/DDBJ whole genome shotgun (WGS) entry which is preliminary data.</text>
</comment>
<proteinExistence type="predicted"/>
<keyword evidence="3" id="KW-0805">Transcription regulation</keyword>
<name>A0ABP8V5M5_9GAMM</name>
<feature type="domain" description="HTH merR-type" evidence="6">
    <location>
        <begin position="18"/>
        <end position="84"/>
    </location>
</feature>
<dbReference type="PRINTS" id="PR00040">
    <property type="entry name" value="HTHMERR"/>
</dbReference>
<evidence type="ECO:0000313" key="7">
    <source>
        <dbReference type="EMBL" id="GAA4651553.1"/>
    </source>
</evidence>
<dbReference type="InterPro" id="IPR011789">
    <property type="entry name" value="CueR"/>
</dbReference>
<evidence type="ECO:0000256" key="4">
    <source>
        <dbReference type="ARBA" id="ARBA00023125"/>
    </source>
</evidence>
<accession>A0ABP8V5M5</accession>